<dbReference type="OrthoDB" id="214969at2"/>
<dbReference type="STRING" id="1891926.Fuma_02483"/>
<dbReference type="EMBL" id="CP017641">
    <property type="protein sequence ID" value="APZ92871.1"/>
    <property type="molecule type" value="Genomic_DNA"/>
</dbReference>
<reference evidence="1 2" key="1">
    <citation type="journal article" date="2016" name="Front. Microbiol.">
        <title>Fuerstia marisgermanicae gen. nov., sp. nov., an Unusual Member of the Phylum Planctomycetes from the German Wadden Sea.</title>
        <authorList>
            <person name="Kohn T."/>
            <person name="Heuer A."/>
            <person name="Jogler M."/>
            <person name="Vollmers J."/>
            <person name="Boedeker C."/>
            <person name="Bunk B."/>
            <person name="Rast P."/>
            <person name="Borchert D."/>
            <person name="Glockner I."/>
            <person name="Freese H.M."/>
            <person name="Klenk H.P."/>
            <person name="Overmann J."/>
            <person name="Kaster A.K."/>
            <person name="Rohde M."/>
            <person name="Wiegand S."/>
            <person name="Jogler C."/>
        </authorList>
    </citation>
    <scope>NUCLEOTIDE SEQUENCE [LARGE SCALE GENOMIC DNA]</scope>
    <source>
        <strain evidence="1 2">NH11</strain>
    </source>
</reference>
<dbReference type="AlphaFoldDB" id="A0A1P8WFN7"/>
<accession>A0A1P8WFN7</accession>
<dbReference type="PROSITE" id="PS51318">
    <property type="entry name" value="TAT"/>
    <property type="match status" value="1"/>
</dbReference>
<name>A0A1P8WFN7_9PLAN</name>
<protein>
    <submittedName>
        <fullName evidence="1">Uncharacterized protein</fullName>
    </submittedName>
</protein>
<dbReference type="KEGG" id="fmr:Fuma_02483"/>
<dbReference type="RefSeq" id="WP_077024432.1">
    <property type="nucleotide sequence ID" value="NZ_CP017641.1"/>
</dbReference>
<proteinExistence type="predicted"/>
<evidence type="ECO:0000313" key="2">
    <source>
        <dbReference type="Proteomes" id="UP000187735"/>
    </source>
</evidence>
<keyword evidence="2" id="KW-1185">Reference proteome</keyword>
<organism evidence="1 2">
    <name type="scientific">Fuerstiella marisgermanici</name>
    <dbReference type="NCBI Taxonomy" id="1891926"/>
    <lineage>
        <taxon>Bacteria</taxon>
        <taxon>Pseudomonadati</taxon>
        <taxon>Planctomycetota</taxon>
        <taxon>Planctomycetia</taxon>
        <taxon>Planctomycetales</taxon>
        <taxon>Planctomycetaceae</taxon>
        <taxon>Fuerstiella</taxon>
    </lineage>
</organism>
<dbReference type="InterPro" id="IPR006311">
    <property type="entry name" value="TAT_signal"/>
</dbReference>
<dbReference type="Proteomes" id="UP000187735">
    <property type="component" value="Chromosome"/>
</dbReference>
<gene>
    <name evidence="1" type="ORF">Fuma_02483</name>
</gene>
<sequence>MSKSNVNRRGFHALTMAAAGGLMAGAGATARAEDGKSNLTVDPSLLMSSPNTCKGLNAYKGEGKGTHDCAGMSSCAEVAKHDCSGENDCKGHGGCGGYPGQNTCKGKGHCAVPLKKDTRKLARKQFEQLMKDAGKKFGPAPK</sequence>
<evidence type="ECO:0000313" key="1">
    <source>
        <dbReference type="EMBL" id="APZ92871.1"/>
    </source>
</evidence>